<name>A0A0F9NYT5_9ZZZZ</name>
<comment type="caution">
    <text evidence="1">The sequence shown here is derived from an EMBL/GenBank/DDBJ whole genome shotgun (WGS) entry which is preliminary data.</text>
</comment>
<sequence length="186" mass="21561">MRRKIWIKRKRPQYKLDRRQTTIRWAIIISVCVLGALLLSGLAYAQPELKVGQEVEIFIREKVSCKTNRYAPNTGYGNVSMDGSIKGVVKTLGYDEPPGPYKIIAIRMNNARYCVTYLSNLVGYRILKPAPRPEFKLPYTMPSHEFLYSSDPTDYEQTFNEKLNANDHAIARELRYLRKEIEALKK</sequence>
<reference evidence="1" key="1">
    <citation type="journal article" date="2015" name="Nature">
        <title>Complex archaea that bridge the gap between prokaryotes and eukaryotes.</title>
        <authorList>
            <person name="Spang A."/>
            <person name="Saw J.H."/>
            <person name="Jorgensen S.L."/>
            <person name="Zaremba-Niedzwiedzka K."/>
            <person name="Martijn J."/>
            <person name="Lind A.E."/>
            <person name="van Eijk R."/>
            <person name="Schleper C."/>
            <person name="Guy L."/>
            <person name="Ettema T.J."/>
        </authorList>
    </citation>
    <scope>NUCLEOTIDE SEQUENCE</scope>
</reference>
<dbReference type="EMBL" id="LAZR01002865">
    <property type="protein sequence ID" value="KKN24675.1"/>
    <property type="molecule type" value="Genomic_DNA"/>
</dbReference>
<proteinExistence type="predicted"/>
<dbReference type="AlphaFoldDB" id="A0A0F9NYT5"/>
<gene>
    <name evidence="1" type="ORF">LCGC14_0892530</name>
</gene>
<protein>
    <submittedName>
        <fullName evidence="1">Uncharacterized protein</fullName>
    </submittedName>
</protein>
<organism evidence="1">
    <name type="scientific">marine sediment metagenome</name>
    <dbReference type="NCBI Taxonomy" id="412755"/>
    <lineage>
        <taxon>unclassified sequences</taxon>
        <taxon>metagenomes</taxon>
        <taxon>ecological metagenomes</taxon>
    </lineage>
</organism>
<evidence type="ECO:0000313" key="1">
    <source>
        <dbReference type="EMBL" id="KKN24675.1"/>
    </source>
</evidence>
<accession>A0A0F9NYT5</accession>